<keyword evidence="5 7" id="KW-0443">Lipid metabolism</keyword>
<comment type="caution">
    <text evidence="9">The sequence shown here is derived from an EMBL/GenBank/DDBJ whole genome shotgun (WGS) entry which is preliminary data.</text>
</comment>
<dbReference type="PANTHER" id="PTHR43378:SF2">
    <property type="entry name" value="UDP-3-O-ACYLGLUCOSAMINE N-ACYLTRANSFERASE 1, MITOCHONDRIAL-RELATED"/>
    <property type="match status" value="1"/>
</dbReference>
<keyword evidence="4 7" id="KW-0677">Repeat</keyword>
<dbReference type="PANTHER" id="PTHR43378">
    <property type="entry name" value="UDP-3-O-ACYLGLUCOSAMINE N-ACYLTRANSFERASE"/>
    <property type="match status" value="1"/>
</dbReference>
<evidence type="ECO:0000256" key="4">
    <source>
        <dbReference type="ARBA" id="ARBA00022737"/>
    </source>
</evidence>
<dbReference type="Gene3D" id="3.40.1390.10">
    <property type="entry name" value="MurE/MurF, N-terminal domain"/>
    <property type="match status" value="1"/>
</dbReference>
<dbReference type="NCBIfam" id="TIGR01853">
    <property type="entry name" value="lipid_A_lpxD"/>
    <property type="match status" value="1"/>
</dbReference>
<dbReference type="GO" id="GO:0103118">
    <property type="term" value="F:UDP-3-O-[(3R)-3-hydroxyacyl]-glucosamine N-acyltransferase activity"/>
    <property type="evidence" value="ECO:0007669"/>
    <property type="project" value="UniProtKB-EC"/>
</dbReference>
<comment type="function">
    <text evidence="7">Catalyzes the N-acylation of UDP-3-O-acylglucosamine using 3-hydroxyacyl-ACP as the acyl donor. Is involved in the biosynthesis of lipid A, a phosphorylated glycolipid that anchors the lipopolysaccharide to the outer membrane of the cell.</text>
</comment>
<dbReference type="EMBL" id="CAKLPX010000001">
    <property type="protein sequence ID" value="CAH0990703.1"/>
    <property type="molecule type" value="Genomic_DNA"/>
</dbReference>
<evidence type="ECO:0000256" key="3">
    <source>
        <dbReference type="ARBA" id="ARBA00022679"/>
    </source>
</evidence>
<name>A0ABM9ABX3_9GAMM</name>
<evidence type="ECO:0000256" key="6">
    <source>
        <dbReference type="ARBA" id="ARBA00023315"/>
    </source>
</evidence>
<dbReference type="Pfam" id="PF04613">
    <property type="entry name" value="LpxD"/>
    <property type="match status" value="1"/>
</dbReference>
<comment type="catalytic activity">
    <reaction evidence="7">
        <text>a UDP-3-O-[(3R)-3-hydroxyacyl]-alpha-D-glucosamine + a (3R)-hydroxyacyl-[ACP] = a UDP-2-N,3-O-bis[(3R)-3-hydroxyacyl]-alpha-D-glucosamine + holo-[ACP] + H(+)</text>
        <dbReference type="Rhea" id="RHEA:53836"/>
        <dbReference type="Rhea" id="RHEA-COMP:9685"/>
        <dbReference type="Rhea" id="RHEA-COMP:9945"/>
        <dbReference type="ChEBI" id="CHEBI:15378"/>
        <dbReference type="ChEBI" id="CHEBI:64479"/>
        <dbReference type="ChEBI" id="CHEBI:78827"/>
        <dbReference type="ChEBI" id="CHEBI:137740"/>
        <dbReference type="ChEBI" id="CHEBI:137748"/>
        <dbReference type="EC" id="2.3.1.191"/>
    </reaction>
</comment>
<keyword evidence="3 7" id="KW-0808">Transferase</keyword>
<dbReference type="NCBIfam" id="NF002060">
    <property type="entry name" value="PRK00892.1"/>
    <property type="match status" value="1"/>
</dbReference>
<evidence type="ECO:0000259" key="8">
    <source>
        <dbReference type="Pfam" id="PF04613"/>
    </source>
</evidence>
<evidence type="ECO:0000256" key="5">
    <source>
        <dbReference type="ARBA" id="ARBA00023098"/>
    </source>
</evidence>
<dbReference type="PROSITE" id="PS00101">
    <property type="entry name" value="HEXAPEP_TRANSFERASES"/>
    <property type="match status" value="1"/>
</dbReference>
<organism evidence="9 10">
    <name type="scientific">Sinobacterium norvegicum</name>
    <dbReference type="NCBI Taxonomy" id="1641715"/>
    <lineage>
        <taxon>Bacteria</taxon>
        <taxon>Pseudomonadati</taxon>
        <taxon>Pseudomonadota</taxon>
        <taxon>Gammaproteobacteria</taxon>
        <taxon>Cellvibrionales</taxon>
        <taxon>Spongiibacteraceae</taxon>
        <taxon>Sinobacterium</taxon>
    </lineage>
</organism>
<comment type="pathway">
    <text evidence="7">Bacterial outer membrane biogenesis; LPS lipid A biosynthesis.</text>
</comment>
<sequence length="341" mass="35054">MSVRHYTLAELAGLLEAELIGDGAIVATGLANPGQAQACQITFISDEKYLADLSQSQAAAVIMKAEHTDYYAGARLLVKNPYLAFAKASVLFDDAPVRQPGVAASSIVDATASLGDNVSIGANAVIEAGVVLADNVVVGAGCVVSEGCEIGANTLLHANVTLYHKVVVGQHCTLHSGSVIGADGFGFAPTAEGWHRIAQLGGVVIGNHVSIGCNSTIDRGALGSTEIHDHVIIDNLVHIGHNCSIGEGTAIAGCAGIAGSVTIGRRCIIAGGVGISGHLTIADGVQVSGRTVVSKSIKQSGSFSSGSPMLETSAWRRSAVRVSQLDKLFERVKKIEKLLKK</sequence>
<comment type="similarity">
    <text evidence="7">Belongs to the transferase hexapeptide repeat family. LpxD subfamily.</text>
</comment>
<dbReference type="InterPro" id="IPR001451">
    <property type="entry name" value="Hexapep"/>
</dbReference>
<dbReference type="RefSeq" id="WP_237443381.1">
    <property type="nucleotide sequence ID" value="NZ_CAKLPX010000001.1"/>
</dbReference>
<feature type="active site" description="Proton acceptor" evidence="7">
    <location>
        <position position="241"/>
    </location>
</feature>
<keyword evidence="6 7" id="KW-0012">Acyltransferase</keyword>
<keyword evidence="10" id="KW-1185">Reference proteome</keyword>
<dbReference type="InterPro" id="IPR020573">
    <property type="entry name" value="UDP_GlcNAc_AcTrfase_non-rep"/>
</dbReference>
<dbReference type="Gene3D" id="2.160.10.10">
    <property type="entry name" value="Hexapeptide repeat proteins"/>
    <property type="match status" value="1"/>
</dbReference>
<dbReference type="HAMAP" id="MF_00523">
    <property type="entry name" value="LpxD"/>
    <property type="match status" value="1"/>
</dbReference>
<dbReference type="InterPro" id="IPR007691">
    <property type="entry name" value="LpxD"/>
</dbReference>
<dbReference type="SUPFAM" id="SSF51161">
    <property type="entry name" value="Trimeric LpxA-like enzymes"/>
    <property type="match status" value="1"/>
</dbReference>
<evidence type="ECO:0000256" key="1">
    <source>
        <dbReference type="ARBA" id="ARBA00022516"/>
    </source>
</evidence>
<evidence type="ECO:0000313" key="9">
    <source>
        <dbReference type="EMBL" id="CAH0990703.1"/>
    </source>
</evidence>
<evidence type="ECO:0000256" key="2">
    <source>
        <dbReference type="ARBA" id="ARBA00022556"/>
    </source>
</evidence>
<dbReference type="Gene3D" id="1.20.5.170">
    <property type="match status" value="1"/>
</dbReference>
<dbReference type="InterPro" id="IPR018357">
    <property type="entry name" value="Hexapep_transf_CS"/>
</dbReference>
<comment type="subunit">
    <text evidence="7">Homotrimer.</text>
</comment>
<dbReference type="Proteomes" id="UP000838100">
    <property type="component" value="Unassembled WGS sequence"/>
</dbReference>
<dbReference type="CDD" id="cd03352">
    <property type="entry name" value="LbH_LpxD"/>
    <property type="match status" value="1"/>
</dbReference>
<evidence type="ECO:0000313" key="10">
    <source>
        <dbReference type="Proteomes" id="UP000838100"/>
    </source>
</evidence>
<protein>
    <recommendedName>
        <fullName evidence="7">UDP-3-O-acylglucosamine N-acyltransferase</fullName>
        <ecNumber evidence="7">2.3.1.191</ecNumber>
    </recommendedName>
</protein>
<dbReference type="InterPro" id="IPR011004">
    <property type="entry name" value="Trimer_LpxA-like_sf"/>
</dbReference>
<keyword evidence="2 7" id="KW-0441">Lipid A biosynthesis</keyword>
<dbReference type="EC" id="2.3.1.191" evidence="7"/>
<keyword evidence="1 7" id="KW-0444">Lipid biosynthesis</keyword>
<proteinExistence type="inferred from homology"/>
<accession>A0ABM9ABX3</accession>
<reference evidence="9" key="1">
    <citation type="submission" date="2021-12" db="EMBL/GenBank/DDBJ databases">
        <authorList>
            <person name="Rodrigo-Torres L."/>
            <person name="Arahal R. D."/>
            <person name="Lucena T."/>
        </authorList>
    </citation>
    <scope>NUCLEOTIDE SEQUENCE</scope>
    <source>
        <strain evidence="9">CECT 8267</strain>
    </source>
</reference>
<evidence type="ECO:0000256" key="7">
    <source>
        <dbReference type="HAMAP-Rule" id="MF_00523"/>
    </source>
</evidence>
<feature type="domain" description="UDP-3-O-[3-hydroxymyristoyl] glucosamine N-acyltransferase non-repeat region" evidence="8">
    <location>
        <begin position="28"/>
        <end position="89"/>
    </location>
</feature>
<dbReference type="Pfam" id="PF00132">
    <property type="entry name" value="Hexapep"/>
    <property type="match status" value="3"/>
</dbReference>
<gene>
    <name evidence="7 9" type="primary">lpxD</name>
    <name evidence="9" type="ORF">SIN8267_00797</name>
</gene>